<organism evidence="3 4">
    <name type="scientific">Oceanospirillum sediminis</name>
    <dbReference type="NCBI Taxonomy" id="2760088"/>
    <lineage>
        <taxon>Bacteria</taxon>
        <taxon>Pseudomonadati</taxon>
        <taxon>Pseudomonadota</taxon>
        <taxon>Gammaproteobacteria</taxon>
        <taxon>Oceanospirillales</taxon>
        <taxon>Oceanospirillaceae</taxon>
        <taxon>Oceanospirillum</taxon>
    </lineage>
</organism>
<sequence>MDITELLAFCAKQGASDLHLSAGMPPVLRMNGDMRRIKSPALTSEKIDAGLKSLMTPEQQETFQKQLELDFSWQQEGVARFRINAFHQHKGVSAVIRALPFQVPSLDQLGLGEVFRQLAMTTKGLVLVTGPTGTGKSTTLAAMLDYVNEHRSQHILTIEDPIEFLHTSKKSLVTQRELHKDTLGYSEALRAALREDPDVILVGEMRDPETIRMALTAAETGHTVFSTLHTDSAAKTVNRILDVFPAGEKALVRSMLSESLQAVVCQNLVRQQKGGRVAVHEIMRVNSAIRHLIREDRIAQMQTVMQTGAAEGMQTMEQGLQNLVSDGVISADQVDFSG</sequence>
<dbReference type="InterPro" id="IPR001482">
    <property type="entry name" value="T2SS/T4SS_dom"/>
</dbReference>
<dbReference type="InterPro" id="IPR006321">
    <property type="entry name" value="PilT/PilU"/>
</dbReference>
<evidence type="ECO:0000313" key="4">
    <source>
        <dbReference type="Proteomes" id="UP000565262"/>
    </source>
</evidence>
<dbReference type="PANTHER" id="PTHR30486">
    <property type="entry name" value="TWITCHING MOTILITY PROTEIN PILT"/>
    <property type="match status" value="1"/>
</dbReference>
<dbReference type="CDD" id="cd01131">
    <property type="entry name" value="PilT"/>
    <property type="match status" value="1"/>
</dbReference>
<dbReference type="FunFam" id="3.30.450.90:FF:000002">
    <property type="entry name" value="Twitching motility protein PilT"/>
    <property type="match status" value="1"/>
</dbReference>
<comment type="similarity">
    <text evidence="1">Belongs to the GSP E family.</text>
</comment>
<protein>
    <submittedName>
        <fullName evidence="3">Type IV pilus twitching motility protein PilT</fullName>
    </submittedName>
</protein>
<reference evidence="3 4" key="1">
    <citation type="submission" date="2020-08" db="EMBL/GenBank/DDBJ databases">
        <title>Oceanospirillum sp. nov. isolated from marine sediment.</title>
        <authorList>
            <person name="Ji X."/>
        </authorList>
    </citation>
    <scope>NUCLEOTIDE SEQUENCE [LARGE SCALE GENOMIC DNA]</scope>
    <source>
        <strain evidence="3 4">D5</strain>
    </source>
</reference>
<dbReference type="Proteomes" id="UP000565262">
    <property type="component" value="Unassembled WGS sequence"/>
</dbReference>
<dbReference type="SUPFAM" id="SSF52540">
    <property type="entry name" value="P-loop containing nucleoside triphosphate hydrolases"/>
    <property type="match status" value="1"/>
</dbReference>
<dbReference type="InterPro" id="IPR027417">
    <property type="entry name" value="P-loop_NTPase"/>
</dbReference>
<dbReference type="InterPro" id="IPR050921">
    <property type="entry name" value="T4SS_GSP_E_ATPase"/>
</dbReference>
<dbReference type="Pfam" id="PF00437">
    <property type="entry name" value="T2SSE"/>
    <property type="match status" value="1"/>
</dbReference>
<dbReference type="Gene3D" id="3.30.450.90">
    <property type="match status" value="1"/>
</dbReference>
<dbReference type="RefSeq" id="WP_182808220.1">
    <property type="nucleotide sequence ID" value="NZ_JACJFM010000007.1"/>
</dbReference>
<gene>
    <name evidence="3" type="ORF">H4O21_07425</name>
</gene>
<keyword evidence="4" id="KW-1185">Reference proteome</keyword>
<name>A0A839IPQ4_9GAMM</name>
<dbReference type="PROSITE" id="PS00662">
    <property type="entry name" value="T2SP_E"/>
    <property type="match status" value="1"/>
</dbReference>
<dbReference type="Gene3D" id="3.40.50.300">
    <property type="entry name" value="P-loop containing nucleotide triphosphate hydrolases"/>
    <property type="match status" value="1"/>
</dbReference>
<evidence type="ECO:0000313" key="3">
    <source>
        <dbReference type="EMBL" id="MBB1486437.1"/>
    </source>
</evidence>
<dbReference type="GO" id="GO:0005524">
    <property type="term" value="F:ATP binding"/>
    <property type="evidence" value="ECO:0007669"/>
    <property type="project" value="InterPro"/>
</dbReference>
<accession>A0A839IPQ4</accession>
<proteinExistence type="inferred from homology"/>
<dbReference type="EMBL" id="JACJFM010000007">
    <property type="protein sequence ID" value="MBB1486437.1"/>
    <property type="molecule type" value="Genomic_DNA"/>
</dbReference>
<comment type="caution">
    <text evidence="3">The sequence shown here is derived from an EMBL/GenBank/DDBJ whole genome shotgun (WGS) entry which is preliminary data.</text>
</comment>
<dbReference type="AlphaFoldDB" id="A0A839IPQ4"/>
<evidence type="ECO:0000256" key="1">
    <source>
        <dbReference type="ARBA" id="ARBA00006611"/>
    </source>
</evidence>
<evidence type="ECO:0000259" key="2">
    <source>
        <dbReference type="PROSITE" id="PS00662"/>
    </source>
</evidence>
<dbReference type="PANTHER" id="PTHR30486:SF6">
    <property type="entry name" value="TYPE IV PILUS RETRACTATION ATPASE PILT"/>
    <property type="match status" value="1"/>
</dbReference>
<dbReference type="GO" id="GO:0016887">
    <property type="term" value="F:ATP hydrolysis activity"/>
    <property type="evidence" value="ECO:0007669"/>
    <property type="project" value="InterPro"/>
</dbReference>
<dbReference type="NCBIfam" id="TIGR01420">
    <property type="entry name" value="pilT_fam"/>
    <property type="match status" value="1"/>
</dbReference>
<feature type="domain" description="Bacterial type II secretion system protein E" evidence="2">
    <location>
        <begin position="193"/>
        <end position="207"/>
    </location>
</feature>